<reference evidence="5" key="1">
    <citation type="journal article" date="2021" name="PeerJ">
        <title>Extensive microbial diversity within the chicken gut microbiome revealed by metagenomics and culture.</title>
        <authorList>
            <person name="Gilroy R."/>
            <person name="Ravi A."/>
            <person name="Getino M."/>
            <person name="Pursley I."/>
            <person name="Horton D.L."/>
            <person name="Alikhan N.F."/>
            <person name="Baker D."/>
            <person name="Gharbi K."/>
            <person name="Hall N."/>
            <person name="Watson M."/>
            <person name="Adriaenssens E.M."/>
            <person name="Foster-Nyarko E."/>
            <person name="Jarju S."/>
            <person name="Secka A."/>
            <person name="Antonio M."/>
            <person name="Oren A."/>
            <person name="Chaudhuri R.R."/>
            <person name="La Ragione R."/>
            <person name="Hildebrand F."/>
            <person name="Pallen M.J."/>
        </authorList>
    </citation>
    <scope>NUCLEOTIDE SEQUENCE</scope>
    <source>
        <strain evidence="5">CHK188-4685</strain>
    </source>
</reference>
<dbReference type="EMBL" id="DWYS01000150">
    <property type="protein sequence ID" value="HJB08713.1"/>
    <property type="molecule type" value="Genomic_DNA"/>
</dbReference>
<feature type="domain" description="GntR C-terminal" evidence="4">
    <location>
        <begin position="1"/>
        <end position="60"/>
    </location>
</feature>
<dbReference type="Gene3D" id="1.20.120.530">
    <property type="entry name" value="GntR ligand-binding domain-like"/>
    <property type="match status" value="1"/>
</dbReference>
<evidence type="ECO:0000256" key="3">
    <source>
        <dbReference type="ARBA" id="ARBA00023163"/>
    </source>
</evidence>
<dbReference type="AlphaFoldDB" id="A0A9D2L9X9"/>
<dbReference type="Proteomes" id="UP000886804">
    <property type="component" value="Unassembled WGS sequence"/>
</dbReference>
<protein>
    <submittedName>
        <fullName evidence="5">FCD domain-containing protein</fullName>
    </submittedName>
</protein>
<dbReference type="SUPFAM" id="SSF48008">
    <property type="entry name" value="GntR ligand-binding domain-like"/>
    <property type="match status" value="1"/>
</dbReference>
<proteinExistence type="predicted"/>
<dbReference type="InterPro" id="IPR008920">
    <property type="entry name" value="TF_FadR/GntR_C"/>
</dbReference>
<evidence type="ECO:0000313" key="6">
    <source>
        <dbReference type="Proteomes" id="UP000886804"/>
    </source>
</evidence>
<dbReference type="Pfam" id="PF07729">
    <property type="entry name" value="FCD"/>
    <property type="match status" value="1"/>
</dbReference>
<keyword evidence="2" id="KW-0238">DNA-binding</keyword>
<feature type="non-terminal residue" evidence="5">
    <location>
        <position position="1"/>
    </location>
</feature>
<keyword evidence="3" id="KW-0804">Transcription</keyword>
<comment type="caution">
    <text evidence="5">The sequence shown here is derived from an EMBL/GenBank/DDBJ whole genome shotgun (WGS) entry which is preliminary data.</text>
</comment>
<evidence type="ECO:0000313" key="5">
    <source>
        <dbReference type="EMBL" id="HJB08713.1"/>
    </source>
</evidence>
<dbReference type="GO" id="GO:0003677">
    <property type="term" value="F:DNA binding"/>
    <property type="evidence" value="ECO:0007669"/>
    <property type="project" value="UniProtKB-KW"/>
</dbReference>
<dbReference type="InterPro" id="IPR011711">
    <property type="entry name" value="GntR_C"/>
</dbReference>
<reference evidence="5" key="2">
    <citation type="submission" date="2021-04" db="EMBL/GenBank/DDBJ databases">
        <authorList>
            <person name="Gilroy R."/>
        </authorList>
    </citation>
    <scope>NUCLEOTIDE SEQUENCE</scope>
    <source>
        <strain evidence="5">CHK188-4685</strain>
    </source>
</reference>
<evidence type="ECO:0000256" key="1">
    <source>
        <dbReference type="ARBA" id="ARBA00023015"/>
    </source>
</evidence>
<evidence type="ECO:0000259" key="4">
    <source>
        <dbReference type="Pfam" id="PF07729"/>
    </source>
</evidence>
<name>A0A9D2L9X9_9FIRM</name>
<gene>
    <name evidence="5" type="ORF">H9716_12765</name>
</gene>
<sequence>NDKLVQILNNLREQMYRYRLEYIKDRDKRQILLLEHDHILKALHGRNIAEAKMAVREHIDNQEITVSRNIKEKEQQTGKGRR</sequence>
<evidence type="ECO:0000256" key="2">
    <source>
        <dbReference type="ARBA" id="ARBA00023125"/>
    </source>
</evidence>
<keyword evidence="1" id="KW-0805">Transcription regulation</keyword>
<accession>A0A9D2L9X9</accession>
<organism evidence="5 6">
    <name type="scientific">Candidatus Enterocloster faecavium</name>
    <dbReference type="NCBI Taxonomy" id="2838560"/>
    <lineage>
        <taxon>Bacteria</taxon>
        <taxon>Bacillati</taxon>
        <taxon>Bacillota</taxon>
        <taxon>Clostridia</taxon>
        <taxon>Lachnospirales</taxon>
        <taxon>Lachnospiraceae</taxon>
        <taxon>Enterocloster</taxon>
    </lineage>
</organism>